<evidence type="ECO:0000313" key="1">
    <source>
        <dbReference type="EMBL" id="OAY38774.1"/>
    </source>
</evidence>
<accession>A0A2C9V4C3</accession>
<proteinExistence type="predicted"/>
<reference evidence="1" key="1">
    <citation type="submission" date="2016-02" db="EMBL/GenBank/DDBJ databases">
        <title>WGS assembly of Manihot esculenta.</title>
        <authorList>
            <person name="Bredeson J.V."/>
            <person name="Prochnik S.E."/>
            <person name="Lyons J.B."/>
            <person name="Schmutz J."/>
            <person name="Grimwood J."/>
            <person name="Vrebalov J."/>
            <person name="Bart R.S."/>
            <person name="Amuge T."/>
            <person name="Ferguson M.E."/>
            <person name="Green R."/>
            <person name="Putnam N."/>
            <person name="Stites J."/>
            <person name="Rounsley S."/>
            <person name="Rokhsar D.S."/>
        </authorList>
    </citation>
    <scope>NUCLEOTIDE SEQUENCE [LARGE SCALE GENOMIC DNA]</scope>
    <source>
        <tissue evidence="1">Leaf</tissue>
    </source>
</reference>
<protein>
    <submittedName>
        <fullName evidence="1">Uncharacterized protein</fullName>
    </submittedName>
</protein>
<dbReference type="AlphaFoldDB" id="A0A2C9V4C3"/>
<gene>
    <name evidence="1" type="ORF">MANES_10G040900</name>
</gene>
<dbReference type="EMBL" id="CM004396">
    <property type="protein sequence ID" value="OAY38774.1"/>
    <property type="molecule type" value="Genomic_DNA"/>
</dbReference>
<organism evidence="1">
    <name type="scientific">Manihot esculenta</name>
    <name type="common">Cassava</name>
    <name type="synonym">Jatropha manihot</name>
    <dbReference type="NCBI Taxonomy" id="3983"/>
    <lineage>
        <taxon>Eukaryota</taxon>
        <taxon>Viridiplantae</taxon>
        <taxon>Streptophyta</taxon>
        <taxon>Embryophyta</taxon>
        <taxon>Tracheophyta</taxon>
        <taxon>Spermatophyta</taxon>
        <taxon>Magnoliopsida</taxon>
        <taxon>eudicotyledons</taxon>
        <taxon>Gunneridae</taxon>
        <taxon>Pentapetalae</taxon>
        <taxon>rosids</taxon>
        <taxon>fabids</taxon>
        <taxon>Malpighiales</taxon>
        <taxon>Euphorbiaceae</taxon>
        <taxon>Crotonoideae</taxon>
        <taxon>Manihoteae</taxon>
        <taxon>Manihot</taxon>
    </lineage>
</organism>
<sequence>MAVAAGLKTRRMERRDSGWLSRVGGWLWLRDRTEGRERRRDENGEETLAAVSVLQLRLRFEREGGR</sequence>
<name>A0A2C9V4C3_MANES</name>